<evidence type="ECO:0000259" key="11">
    <source>
        <dbReference type="PROSITE" id="PS50109"/>
    </source>
</evidence>
<dbReference type="Gene3D" id="3.30.450.20">
    <property type="entry name" value="PAS domain"/>
    <property type="match status" value="2"/>
</dbReference>
<dbReference type="GO" id="GO:0005886">
    <property type="term" value="C:plasma membrane"/>
    <property type="evidence" value="ECO:0007669"/>
    <property type="project" value="TreeGrafter"/>
</dbReference>
<feature type="transmembrane region" description="Helical" evidence="10">
    <location>
        <begin position="30"/>
        <end position="48"/>
    </location>
</feature>
<dbReference type="InterPro" id="IPR035965">
    <property type="entry name" value="PAS-like_dom_sf"/>
</dbReference>
<dbReference type="InterPro" id="IPR000700">
    <property type="entry name" value="PAS-assoc_C"/>
</dbReference>
<organism evidence="13 14">
    <name type="scientific">Geosporobacter ferrireducens</name>
    <dbReference type="NCBI Taxonomy" id="1424294"/>
    <lineage>
        <taxon>Bacteria</taxon>
        <taxon>Bacillati</taxon>
        <taxon>Bacillota</taxon>
        <taxon>Clostridia</taxon>
        <taxon>Peptostreptococcales</taxon>
        <taxon>Thermotaleaceae</taxon>
        <taxon>Geosporobacter</taxon>
    </lineage>
</organism>
<dbReference type="InterPro" id="IPR033425">
    <property type="entry name" value="MASE3"/>
</dbReference>
<evidence type="ECO:0000256" key="10">
    <source>
        <dbReference type="SAM" id="Phobius"/>
    </source>
</evidence>
<dbReference type="Gene3D" id="3.30.565.10">
    <property type="entry name" value="Histidine kinase-like ATPase, C-terminal domain"/>
    <property type="match status" value="1"/>
</dbReference>
<keyword evidence="8" id="KW-0902">Two-component regulatory system</keyword>
<evidence type="ECO:0000256" key="4">
    <source>
        <dbReference type="ARBA" id="ARBA00022679"/>
    </source>
</evidence>
<evidence type="ECO:0000256" key="9">
    <source>
        <dbReference type="SAM" id="Coils"/>
    </source>
</evidence>
<dbReference type="KEGG" id="gfe:Gferi_17690"/>
<name>A0A1D8GJY4_9FIRM</name>
<accession>A0A1D8GJY4</accession>
<dbReference type="Pfam" id="PF12860">
    <property type="entry name" value="PAS_7"/>
    <property type="match status" value="1"/>
</dbReference>
<dbReference type="NCBIfam" id="TIGR00229">
    <property type="entry name" value="sensory_box"/>
    <property type="match status" value="1"/>
</dbReference>
<dbReference type="SMART" id="SM00387">
    <property type="entry name" value="HATPase_c"/>
    <property type="match status" value="1"/>
</dbReference>
<feature type="transmembrane region" description="Helical" evidence="10">
    <location>
        <begin position="151"/>
        <end position="169"/>
    </location>
</feature>
<dbReference type="SMART" id="SM00388">
    <property type="entry name" value="HisKA"/>
    <property type="match status" value="1"/>
</dbReference>
<evidence type="ECO:0000313" key="13">
    <source>
        <dbReference type="EMBL" id="AOT71223.1"/>
    </source>
</evidence>
<dbReference type="InterPro" id="IPR003594">
    <property type="entry name" value="HATPase_dom"/>
</dbReference>
<dbReference type="InterPro" id="IPR003661">
    <property type="entry name" value="HisK_dim/P_dom"/>
</dbReference>
<evidence type="ECO:0000256" key="3">
    <source>
        <dbReference type="ARBA" id="ARBA00022553"/>
    </source>
</evidence>
<feature type="domain" description="PAC" evidence="12">
    <location>
        <begin position="496"/>
        <end position="546"/>
    </location>
</feature>
<feature type="transmembrane region" description="Helical" evidence="10">
    <location>
        <begin position="54"/>
        <end position="77"/>
    </location>
</feature>
<keyword evidence="5" id="KW-0547">Nucleotide-binding</keyword>
<evidence type="ECO:0000256" key="1">
    <source>
        <dbReference type="ARBA" id="ARBA00000085"/>
    </source>
</evidence>
<dbReference type="STRING" id="1424294.Gferi_17690"/>
<evidence type="ECO:0000313" key="14">
    <source>
        <dbReference type="Proteomes" id="UP000095743"/>
    </source>
</evidence>
<evidence type="ECO:0000256" key="6">
    <source>
        <dbReference type="ARBA" id="ARBA00022777"/>
    </source>
</evidence>
<keyword evidence="3" id="KW-0597">Phosphoprotein</keyword>
<dbReference type="Pfam" id="PF02518">
    <property type="entry name" value="HATPase_c"/>
    <property type="match status" value="1"/>
</dbReference>
<dbReference type="SUPFAM" id="SSF55785">
    <property type="entry name" value="PYP-like sensor domain (PAS domain)"/>
    <property type="match status" value="2"/>
</dbReference>
<dbReference type="EC" id="2.7.13.3" evidence="2"/>
<dbReference type="InterPro" id="IPR036890">
    <property type="entry name" value="HATPase_C_sf"/>
</dbReference>
<dbReference type="FunFam" id="3.30.565.10:FF:000037">
    <property type="entry name" value="Hybrid sensor histidine kinase/response regulator"/>
    <property type="match status" value="1"/>
</dbReference>
<feature type="transmembrane region" description="Helical" evidence="10">
    <location>
        <begin position="124"/>
        <end position="142"/>
    </location>
</feature>
<keyword evidence="9" id="KW-0175">Coiled coil</keyword>
<protein>
    <recommendedName>
        <fullName evidence="2">histidine kinase</fullName>
        <ecNumber evidence="2">2.7.13.3</ecNumber>
    </recommendedName>
</protein>
<feature type="transmembrane region" description="Helical" evidence="10">
    <location>
        <begin position="84"/>
        <end position="104"/>
    </location>
</feature>
<dbReference type="Pfam" id="PF00512">
    <property type="entry name" value="HisKA"/>
    <property type="match status" value="1"/>
</dbReference>
<evidence type="ECO:0000256" key="8">
    <source>
        <dbReference type="ARBA" id="ARBA00023012"/>
    </source>
</evidence>
<gene>
    <name evidence="13" type="ORF">Gferi_17690</name>
</gene>
<dbReference type="InterPro" id="IPR036097">
    <property type="entry name" value="HisK_dim/P_sf"/>
</dbReference>
<keyword evidence="10" id="KW-0472">Membrane</keyword>
<dbReference type="PRINTS" id="PR00344">
    <property type="entry name" value="BCTRLSENSOR"/>
</dbReference>
<dbReference type="InterPro" id="IPR000014">
    <property type="entry name" value="PAS"/>
</dbReference>
<evidence type="ECO:0000256" key="2">
    <source>
        <dbReference type="ARBA" id="ARBA00012438"/>
    </source>
</evidence>
<keyword evidence="14" id="KW-1185">Reference proteome</keyword>
<feature type="coiled-coil region" evidence="9">
    <location>
        <begin position="536"/>
        <end position="563"/>
    </location>
</feature>
<dbReference type="Proteomes" id="UP000095743">
    <property type="component" value="Chromosome"/>
</dbReference>
<dbReference type="CDD" id="cd00082">
    <property type="entry name" value="HisKA"/>
    <property type="match status" value="1"/>
</dbReference>
<keyword evidence="10" id="KW-1133">Transmembrane helix</keyword>
<dbReference type="InterPro" id="IPR005467">
    <property type="entry name" value="His_kinase_dom"/>
</dbReference>
<proteinExistence type="predicted"/>
<comment type="catalytic activity">
    <reaction evidence="1">
        <text>ATP + protein L-histidine = ADP + protein N-phospho-L-histidine.</text>
        <dbReference type="EC" id="2.7.13.3"/>
    </reaction>
</comment>
<dbReference type="GO" id="GO:0009927">
    <property type="term" value="F:histidine phosphotransfer kinase activity"/>
    <property type="evidence" value="ECO:0007669"/>
    <property type="project" value="TreeGrafter"/>
</dbReference>
<dbReference type="PROSITE" id="PS50109">
    <property type="entry name" value="HIS_KIN"/>
    <property type="match status" value="1"/>
</dbReference>
<dbReference type="InterPro" id="IPR004358">
    <property type="entry name" value="Sig_transdc_His_kin-like_C"/>
</dbReference>
<dbReference type="Pfam" id="PF13426">
    <property type="entry name" value="PAS_9"/>
    <property type="match status" value="1"/>
</dbReference>
<dbReference type="RefSeq" id="WP_069978833.1">
    <property type="nucleotide sequence ID" value="NZ_CP017269.1"/>
</dbReference>
<dbReference type="GO" id="GO:0005524">
    <property type="term" value="F:ATP binding"/>
    <property type="evidence" value="ECO:0007669"/>
    <property type="project" value="UniProtKB-KW"/>
</dbReference>
<dbReference type="GO" id="GO:0000155">
    <property type="term" value="F:phosphorelay sensor kinase activity"/>
    <property type="evidence" value="ECO:0007669"/>
    <property type="project" value="InterPro"/>
</dbReference>
<keyword evidence="7" id="KW-0067">ATP-binding</keyword>
<feature type="domain" description="Histidine kinase" evidence="11">
    <location>
        <begin position="570"/>
        <end position="793"/>
    </location>
</feature>
<dbReference type="SUPFAM" id="SSF47384">
    <property type="entry name" value="Homodimeric domain of signal transducing histidine kinase"/>
    <property type="match status" value="1"/>
</dbReference>
<dbReference type="EMBL" id="CP017269">
    <property type="protein sequence ID" value="AOT71223.1"/>
    <property type="molecule type" value="Genomic_DNA"/>
</dbReference>
<keyword evidence="10" id="KW-0812">Transmembrane</keyword>
<evidence type="ECO:0000256" key="7">
    <source>
        <dbReference type="ARBA" id="ARBA00022840"/>
    </source>
</evidence>
<sequence length="826" mass="95352">MEMAEKKKSFQRKDHPFNYLEQQIDKKVETIKIISLILLVGCLIGLSMRDYRFFHSVIELTGVVVSFIMATIAFNTYHINENNWLIFLGIAQGFIAGFLLLHIITFMESTYFYAYVHNTSVQFWIISSGMEYISLLVCLNYLKHRIDFAKVFLSYLIASFGVLLILYFWRDLPKSYVAGIGFTPLQYMIEYILLGISVFAFLLFIKNKAHIPVKIFTYMTRYFCAAFACQISFLFSQQIGDFSHLLGHIFKIIAIYFMYKALVESSMRKPYELLHQSNQKLFSEVVIRQRAETELRKEKEELQGILNAVGDGILVTDNAGQLIHSNNLFYEMFDLPQHLDLDNGIHLIEIGKDKFVDPDEFEKTTEQIQKMPNEYTDYLEMRDGRIIERVSSPLILDGIFYGKVWAYRDITEKENAEKGLRESEVHHRKLIELLPDAVFLHKGEEPIAANTAALRLMNCNKAEDIKIKLLFNLHPDYKYRASERLKKLTSMETTVGFVEEKMILRDGSVIDVEIGGTSFLQEGEMYIISVVRDISERKKTEKLQRAMLEKDKLLDEVTEYDRLKTEFFSNISHELKTPLNVILGSVQLLKMKKSTDSGCNCHVPLDKYTRIMMQNCYRLLKLINNLIDITRIDSGFMRLNAKNSNIVRIVEDITLSIADFVETKGISLVFDTEIEEKIMACDGEKLERVMLNLLSNAIKFTPQGGQIEVSVYDKGDWTAISVRDTGIGIPPDKKNIIFERFRQVDSSLRREKEGSGIGLSLVKSLVELHRGRIFVESDIREGSEFIIELPVVLMERDDDHHEAEVAATKEVNVERINIEFSDIYTL</sequence>
<feature type="transmembrane region" description="Helical" evidence="10">
    <location>
        <begin position="218"/>
        <end position="236"/>
    </location>
</feature>
<dbReference type="CDD" id="cd16922">
    <property type="entry name" value="HATPase_EvgS-ArcB-TorS-like"/>
    <property type="match status" value="1"/>
</dbReference>
<dbReference type="CDD" id="cd00130">
    <property type="entry name" value="PAS"/>
    <property type="match status" value="1"/>
</dbReference>
<dbReference type="SUPFAM" id="SSF55874">
    <property type="entry name" value="ATPase domain of HSP90 chaperone/DNA topoisomerase II/histidine kinase"/>
    <property type="match status" value="1"/>
</dbReference>
<keyword evidence="6" id="KW-0418">Kinase</keyword>
<evidence type="ECO:0000256" key="5">
    <source>
        <dbReference type="ARBA" id="ARBA00022741"/>
    </source>
</evidence>
<feature type="transmembrane region" description="Helical" evidence="10">
    <location>
        <begin position="189"/>
        <end position="206"/>
    </location>
</feature>
<reference evidence="13 14" key="1">
    <citation type="submission" date="2016-09" db="EMBL/GenBank/DDBJ databases">
        <title>Genomic analysis reveals versatility of anaerobic energy metabolism of Geosporobacter ferrireducens IRF9 of phylum Firmicutes.</title>
        <authorList>
            <person name="Kim S.-J."/>
        </authorList>
    </citation>
    <scope>NUCLEOTIDE SEQUENCE [LARGE SCALE GENOMIC DNA]</scope>
    <source>
        <strain evidence="13 14">IRF9</strain>
    </source>
</reference>
<keyword evidence="4" id="KW-0808">Transferase</keyword>
<dbReference type="Gene3D" id="1.10.287.130">
    <property type="match status" value="1"/>
</dbReference>
<dbReference type="PANTHER" id="PTHR43047">
    <property type="entry name" value="TWO-COMPONENT HISTIDINE PROTEIN KINASE"/>
    <property type="match status" value="1"/>
</dbReference>
<dbReference type="SMART" id="SM00091">
    <property type="entry name" value="PAS"/>
    <property type="match status" value="2"/>
</dbReference>
<dbReference type="AlphaFoldDB" id="A0A1D8GJY4"/>
<dbReference type="PANTHER" id="PTHR43047:SF72">
    <property type="entry name" value="OSMOSENSING HISTIDINE PROTEIN KINASE SLN1"/>
    <property type="match status" value="1"/>
</dbReference>
<dbReference type="Pfam" id="PF17159">
    <property type="entry name" value="MASE3"/>
    <property type="match status" value="1"/>
</dbReference>
<evidence type="ECO:0000259" key="12">
    <source>
        <dbReference type="PROSITE" id="PS50113"/>
    </source>
</evidence>
<dbReference type="PROSITE" id="PS50113">
    <property type="entry name" value="PAC"/>
    <property type="match status" value="1"/>
</dbReference>